<sequence>MKSRLFVLIVLCICSHTLMGQTENQIQQAEAYHQNQQFLNRYTNSWYWLFGPSNSKPNNDEHPIVNWELEDGGWYTGQGRNSEYSGFGIQYKPKDNAYIFSKWENTSPNGMTLSQSLDYSFLGTYENKEKNGFGITKWSNYKPFTNENYENVIKFIGEYKDGIWNGYGIIYFRNGTYKSGIFIDSVLSKELPKIEVLEALGF</sequence>
<dbReference type="AlphaFoldDB" id="A0A0F9UCF9"/>
<comment type="caution">
    <text evidence="1">The sequence shown here is derived from an EMBL/GenBank/DDBJ whole genome shotgun (WGS) entry which is preliminary data.</text>
</comment>
<accession>A0A0F9UCF9</accession>
<dbReference type="EMBL" id="LAZR01000120">
    <property type="protein sequence ID" value="KKN89334.1"/>
    <property type="molecule type" value="Genomic_DNA"/>
</dbReference>
<organism evidence="1">
    <name type="scientific">marine sediment metagenome</name>
    <dbReference type="NCBI Taxonomy" id="412755"/>
    <lineage>
        <taxon>unclassified sequences</taxon>
        <taxon>metagenomes</taxon>
        <taxon>ecological metagenomes</taxon>
    </lineage>
</organism>
<gene>
    <name evidence="1" type="ORF">LCGC14_0239910</name>
</gene>
<evidence type="ECO:0008006" key="2">
    <source>
        <dbReference type="Google" id="ProtNLM"/>
    </source>
</evidence>
<reference evidence="1" key="1">
    <citation type="journal article" date="2015" name="Nature">
        <title>Complex archaea that bridge the gap between prokaryotes and eukaryotes.</title>
        <authorList>
            <person name="Spang A."/>
            <person name="Saw J.H."/>
            <person name="Jorgensen S.L."/>
            <person name="Zaremba-Niedzwiedzka K."/>
            <person name="Martijn J."/>
            <person name="Lind A.E."/>
            <person name="van Eijk R."/>
            <person name="Schleper C."/>
            <person name="Guy L."/>
            <person name="Ettema T.J."/>
        </authorList>
    </citation>
    <scope>NUCLEOTIDE SEQUENCE</scope>
</reference>
<evidence type="ECO:0000313" key="1">
    <source>
        <dbReference type="EMBL" id="KKN89334.1"/>
    </source>
</evidence>
<protein>
    <recommendedName>
        <fullName evidence="2">MORN repeat-containing protein</fullName>
    </recommendedName>
</protein>
<proteinExistence type="predicted"/>
<dbReference type="SUPFAM" id="SSF82185">
    <property type="entry name" value="Histone H3 K4-specific methyltransferase SET7/9 N-terminal domain"/>
    <property type="match status" value="1"/>
</dbReference>
<name>A0A0F9UCF9_9ZZZZ</name>